<dbReference type="Proteomes" id="UP000238479">
    <property type="component" value="Chromosome 3"/>
</dbReference>
<evidence type="ECO:0000256" key="2">
    <source>
        <dbReference type="ARBA" id="ARBA00023136"/>
    </source>
</evidence>
<dbReference type="Gramene" id="PRQ41584">
    <property type="protein sequence ID" value="PRQ41584"/>
    <property type="gene ID" value="RchiOBHm_Chr3g0448401"/>
</dbReference>
<evidence type="ECO:0000256" key="4">
    <source>
        <dbReference type="SAM" id="SignalP"/>
    </source>
</evidence>
<feature type="signal peptide" evidence="4">
    <location>
        <begin position="1"/>
        <end position="21"/>
    </location>
</feature>
<keyword evidence="4" id="KW-0732">Signal</keyword>
<protein>
    <recommendedName>
        <fullName evidence="7">Late embryogenesis abundant protein, LEA-14</fullName>
    </recommendedName>
</protein>
<feature type="transmembrane region" description="Helical" evidence="3">
    <location>
        <begin position="12"/>
        <end position="32"/>
    </location>
</feature>
<dbReference type="STRING" id="74649.A0A2P6R575"/>
<dbReference type="PANTHER" id="PTHR31415">
    <property type="entry name" value="OS05G0367900 PROTEIN"/>
    <property type="match status" value="1"/>
</dbReference>
<dbReference type="OrthoDB" id="1889094at2759"/>
<dbReference type="GO" id="GO:0005886">
    <property type="term" value="C:plasma membrane"/>
    <property type="evidence" value="ECO:0007669"/>
    <property type="project" value="TreeGrafter"/>
</dbReference>
<evidence type="ECO:0000313" key="5">
    <source>
        <dbReference type="EMBL" id="PRQ41584.1"/>
    </source>
</evidence>
<proteinExistence type="predicted"/>
<dbReference type="GO" id="GO:0098542">
    <property type="term" value="P:defense response to other organism"/>
    <property type="evidence" value="ECO:0007669"/>
    <property type="project" value="InterPro"/>
</dbReference>
<organism evidence="5 6">
    <name type="scientific">Rosa chinensis</name>
    <name type="common">China rose</name>
    <dbReference type="NCBI Taxonomy" id="74649"/>
    <lineage>
        <taxon>Eukaryota</taxon>
        <taxon>Viridiplantae</taxon>
        <taxon>Streptophyta</taxon>
        <taxon>Embryophyta</taxon>
        <taxon>Tracheophyta</taxon>
        <taxon>Spermatophyta</taxon>
        <taxon>Magnoliopsida</taxon>
        <taxon>eudicotyledons</taxon>
        <taxon>Gunneridae</taxon>
        <taxon>Pentapetalae</taxon>
        <taxon>rosids</taxon>
        <taxon>fabids</taxon>
        <taxon>Rosales</taxon>
        <taxon>Rosaceae</taxon>
        <taxon>Rosoideae</taxon>
        <taxon>Rosoideae incertae sedis</taxon>
        <taxon>Rosa</taxon>
    </lineage>
</organism>
<sequence>MGPSGMCICSSISCFVITVTALIIACTTYSIVRAEQLRTPPGPLKIHVTDASLNYTTLDLALNITLENPNKYFHIYYDDSIVIAGYSNKTSAIASVADFHQLENNTTLLTPSLKMHRGDSTDDATGSGKGNYYDIVVKLYLPKWYKSISKKRDNWQSSIHMYTCELKVPLNNGSKSVDAFNTTECAPRTVDFGFRYSWRKLV</sequence>
<feature type="chain" id="PRO_5015201966" description="Late embryogenesis abundant protein, LEA-14" evidence="4">
    <location>
        <begin position="22"/>
        <end position="202"/>
    </location>
</feature>
<dbReference type="AlphaFoldDB" id="A0A2P6R575"/>
<accession>A0A2P6R575</accession>
<keyword evidence="3" id="KW-0812">Transmembrane</keyword>
<reference evidence="5 6" key="1">
    <citation type="journal article" date="2018" name="Nat. Genet.">
        <title>The Rosa genome provides new insights in the design of modern roses.</title>
        <authorList>
            <person name="Bendahmane M."/>
        </authorList>
    </citation>
    <scope>NUCLEOTIDE SEQUENCE [LARGE SCALE GENOMIC DNA]</scope>
    <source>
        <strain evidence="6">cv. Old Blush</strain>
    </source>
</reference>
<name>A0A2P6R575_ROSCH</name>
<comment type="subcellular location">
    <subcellularLocation>
        <location evidence="1">Membrane</location>
    </subcellularLocation>
</comment>
<dbReference type="InterPro" id="IPR044839">
    <property type="entry name" value="NDR1-like"/>
</dbReference>
<dbReference type="EMBL" id="PDCK01000041">
    <property type="protein sequence ID" value="PRQ41584.1"/>
    <property type="molecule type" value="Genomic_DNA"/>
</dbReference>
<comment type="caution">
    <text evidence="5">The sequence shown here is derived from an EMBL/GenBank/DDBJ whole genome shotgun (WGS) entry which is preliminary data.</text>
</comment>
<dbReference type="GO" id="GO:0009506">
    <property type="term" value="C:plasmodesma"/>
    <property type="evidence" value="ECO:0007669"/>
    <property type="project" value="TreeGrafter"/>
</dbReference>
<evidence type="ECO:0008006" key="7">
    <source>
        <dbReference type="Google" id="ProtNLM"/>
    </source>
</evidence>
<gene>
    <name evidence="5" type="ORF">RchiOBHm_Chr3g0448401</name>
</gene>
<evidence type="ECO:0000256" key="3">
    <source>
        <dbReference type="SAM" id="Phobius"/>
    </source>
</evidence>
<evidence type="ECO:0000256" key="1">
    <source>
        <dbReference type="ARBA" id="ARBA00004370"/>
    </source>
</evidence>
<dbReference type="PANTHER" id="PTHR31415:SF4">
    <property type="entry name" value="NDR1_HIN1-LIKE PROTEIN 3"/>
    <property type="match status" value="1"/>
</dbReference>
<evidence type="ECO:0000313" key="6">
    <source>
        <dbReference type="Proteomes" id="UP000238479"/>
    </source>
</evidence>
<keyword evidence="3" id="KW-1133">Transmembrane helix</keyword>
<keyword evidence="2 3" id="KW-0472">Membrane</keyword>
<keyword evidence="6" id="KW-1185">Reference proteome</keyword>